<gene>
    <name evidence="1" type="ORF">ATK78_4097</name>
</gene>
<dbReference type="InterPro" id="IPR024213">
    <property type="entry name" value="DUF3822"/>
</dbReference>
<dbReference type="RefSeq" id="WP_133577896.1">
    <property type="nucleotide sequence ID" value="NZ_SNYC01000007.1"/>
</dbReference>
<dbReference type="EMBL" id="SNYC01000007">
    <property type="protein sequence ID" value="TDQ07081.1"/>
    <property type="molecule type" value="Genomic_DNA"/>
</dbReference>
<dbReference type="Gene3D" id="3.30.420.260">
    <property type="match status" value="1"/>
</dbReference>
<dbReference type="OrthoDB" id="765136at2"/>
<dbReference type="AlphaFoldDB" id="A0A4R6SQP9"/>
<reference evidence="1 2" key="1">
    <citation type="submission" date="2019-03" db="EMBL/GenBank/DDBJ databases">
        <title>Genomic Encyclopedia of Archaeal and Bacterial Type Strains, Phase II (KMG-II): from individual species to whole genera.</title>
        <authorList>
            <person name="Goeker M."/>
        </authorList>
    </citation>
    <scope>NUCLEOTIDE SEQUENCE [LARGE SCALE GENOMIC DNA]</scope>
    <source>
        <strain evidence="1 2">DSM 19035</strain>
    </source>
</reference>
<sequence>MNSRNSILLVDPEFDPNTAGDCNLLLKMTIDSFSYAIIDKSNNQVKAVYDEQECEDMLATLSAKIKNDSYLALPFKEIKASVYTENTLNIPNELFDAGDLNAYAQYFTSAQSNNLYTQPFANFGFTSIFTPDQFIEEILRDSLSNYKLYDQAAPVLALAEKKDATLLILDFTVGSFNATYTKNGKLIFQNYYQTDNSEEFNYYLLFIVSQLNMNTSETDVYLSGIIHADDVYYQCIEKYFHSITFSNTTANETDSTILDDMPAHYYSSLLALDLCV</sequence>
<name>A0A4R6SQP9_9SPHI</name>
<comment type="caution">
    <text evidence="1">The sequence shown here is derived from an EMBL/GenBank/DDBJ whole genome shotgun (WGS) entry which is preliminary data.</text>
</comment>
<dbReference type="Gene3D" id="3.30.420.250">
    <property type="match status" value="1"/>
</dbReference>
<dbReference type="Proteomes" id="UP000295620">
    <property type="component" value="Unassembled WGS sequence"/>
</dbReference>
<keyword evidence="2" id="KW-1185">Reference proteome</keyword>
<dbReference type="Pfam" id="PF12864">
    <property type="entry name" value="DUF3822"/>
    <property type="match status" value="1"/>
</dbReference>
<dbReference type="CDD" id="cd24013">
    <property type="entry name" value="ASKHA_ATPase_BT3980-like"/>
    <property type="match status" value="1"/>
</dbReference>
<evidence type="ECO:0000313" key="2">
    <source>
        <dbReference type="Proteomes" id="UP000295620"/>
    </source>
</evidence>
<evidence type="ECO:0000313" key="1">
    <source>
        <dbReference type="EMBL" id="TDQ07081.1"/>
    </source>
</evidence>
<proteinExistence type="predicted"/>
<protein>
    <submittedName>
        <fullName evidence="1">Uncharacterized protein DUF3822</fullName>
    </submittedName>
</protein>
<accession>A0A4R6SQP9</accession>
<organism evidence="1 2">
    <name type="scientific">Pedobacter metabolipauper</name>
    <dbReference type="NCBI Taxonomy" id="425513"/>
    <lineage>
        <taxon>Bacteria</taxon>
        <taxon>Pseudomonadati</taxon>
        <taxon>Bacteroidota</taxon>
        <taxon>Sphingobacteriia</taxon>
        <taxon>Sphingobacteriales</taxon>
        <taxon>Sphingobacteriaceae</taxon>
        <taxon>Pedobacter</taxon>
    </lineage>
</organism>